<evidence type="ECO:0000313" key="2">
    <source>
        <dbReference type="EMBL" id="ADQ44387.1"/>
    </source>
</evidence>
<keyword evidence="2" id="KW-0614">Plasmid</keyword>
<keyword evidence="1" id="KW-1133">Transmembrane helix</keyword>
<feature type="transmembrane region" description="Helical" evidence="1">
    <location>
        <begin position="7"/>
        <end position="27"/>
    </location>
</feature>
<gene>
    <name evidence="2" type="ORF">Bbu297_H06</name>
</gene>
<organism evidence="2">
    <name type="scientific">Borreliella burgdorferi 297</name>
    <dbReference type="NCBI Taxonomy" id="521009"/>
    <lineage>
        <taxon>Bacteria</taxon>
        <taxon>Pseudomonadati</taxon>
        <taxon>Spirochaetota</taxon>
        <taxon>Spirochaetia</taxon>
        <taxon>Spirochaetales</taxon>
        <taxon>Borreliaceae</taxon>
        <taxon>Borreliella</taxon>
    </lineage>
</organism>
<accession>A0A9N7AT62</accession>
<dbReference type="EMBL" id="CP002253">
    <property type="protein sequence ID" value="ADQ44387.1"/>
    <property type="molecule type" value="Genomic_DNA"/>
</dbReference>
<name>A0A9N7AT62_BORBG</name>
<proteinExistence type="predicted"/>
<protein>
    <submittedName>
        <fullName evidence="2">Uncharacterized protein</fullName>
    </submittedName>
</protein>
<evidence type="ECO:0000256" key="1">
    <source>
        <dbReference type="SAM" id="Phobius"/>
    </source>
</evidence>
<keyword evidence="1" id="KW-0812">Transmembrane</keyword>
<reference evidence="2" key="1">
    <citation type="journal article" date="2011" name="J. Bacteriol.">
        <title>Whole-genome sequences of thirteen isolates of Borrelia burgdorferi.</title>
        <authorList>
            <person name="Schutzer S.E."/>
            <person name="Fraser-Liggett C.M."/>
            <person name="Casjens S.R."/>
            <person name="Qiu W.G."/>
            <person name="Dunn J.J."/>
            <person name="Mongodin E.F."/>
            <person name="Luft B.J."/>
        </authorList>
    </citation>
    <scope>NUCLEOTIDE SEQUENCE [LARGE SCALE GENOMIC DNA]</scope>
    <source>
        <strain evidence="2">297</strain>
    </source>
</reference>
<keyword evidence="1" id="KW-0472">Membrane</keyword>
<dbReference type="AlphaFoldDB" id="A0A9N7AT62"/>
<sequence length="137" mass="16255">MKHKQKNVFILFIFKITIIESFVNFFFKNILLRIMQATKMQKIFKRTYQVKNNTNNNPVFIHNYPLSKLKNKSKSLIYNFLVSSEGEKTNCPKYLTKNGNRLNKLGFFSGRISNYNIKFFLNIWKLNSIVKKFIVAA</sequence>
<geneLocation type="plasmid" evidence="2">
    <name>297_lp28-3</name>
</geneLocation>